<keyword evidence="1" id="KW-0808">Transferase</keyword>
<evidence type="ECO:0000313" key="6">
    <source>
        <dbReference type="EMBL" id="AEV94761.1"/>
    </source>
</evidence>
<dbReference type="InterPro" id="IPR007737">
    <property type="entry name" value="Mga_HTH"/>
</dbReference>
<dbReference type="Proteomes" id="UP000005444">
    <property type="component" value="Chromosome"/>
</dbReference>
<protein>
    <submittedName>
        <fullName evidence="6">PRD domain protein</fullName>
    </submittedName>
</protein>
<dbReference type="Pfam" id="PF05043">
    <property type="entry name" value="Mga"/>
    <property type="match status" value="1"/>
</dbReference>
<dbReference type="InterPro" id="IPR050661">
    <property type="entry name" value="BglG_antiterminators"/>
</dbReference>
<evidence type="ECO:0000256" key="1">
    <source>
        <dbReference type="ARBA" id="ARBA00022679"/>
    </source>
</evidence>
<dbReference type="eggNOG" id="COG1762">
    <property type="taxonomic scope" value="Bacteria"/>
</dbReference>
<keyword evidence="7" id="KW-1185">Reference proteome</keyword>
<dbReference type="SUPFAM" id="SSF52794">
    <property type="entry name" value="PTS system IIB component-like"/>
    <property type="match status" value="1"/>
</dbReference>
<name>G8PBL2_PEDCP</name>
<dbReference type="EMBL" id="CP003137">
    <property type="protein sequence ID" value="AEV94761.1"/>
    <property type="molecule type" value="Genomic_DNA"/>
</dbReference>
<evidence type="ECO:0000259" key="5">
    <source>
        <dbReference type="PROSITE" id="PS51099"/>
    </source>
</evidence>
<dbReference type="HOGENOM" id="CLU_013442_2_0_9"/>
<dbReference type="eggNOG" id="COG3711">
    <property type="taxonomic scope" value="Bacteria"/>
</dbReference>
<dbReference type="PATRIC" id="fig|701521.8.peg.433"/>
<evidence type="ECO:0000313" key="7">
    <source>
        <dbReference type="Proteomes" id="UP000005444"/>
    </source>
</evidence>
<sequence>MKFTDRELNLLNLLIMNPTGLKMNELERELGISKRTIFRVFSDIEPELASYTVKINNSDQKYLLMGNGKSLDTLGTEVRLEKSTIQDFTIQQRQNAIAVQLLLANEPIKMQSFALDFHTSNATISKDINALENVFSDYNVNLNRLKSKGISVEGKEFDVRNLAVSIVDSEVNTYEFFKVLASENSLAESQSVTKFFIRILGSAVIRKSYKSIRAYQKTYFKNLSDNSLQRLVIILAVMLRRLEEKQLIQELPPFNHESVLKDQRKTLDIFLKFDSSIKQEISGLEVNYFTLQMQSIDNDYENDADFEKYDLKLSLKVKQLIKMVSEKFNWRFLEDEELYQDLMLIMNNSSVTETREVQKNIEESIEVQNLRSTVRDSIQDSMNVTKLSGWQMEAITNTFITAFSIGVLTRSLSVLVVCPNGIVTAQIIRNQLLQKIPEVGKIKVARTSSLEKMDFDQYDLILSTIDLPGFPIEYRKVSPLLLNEDIESLERFIRTQLVHRKNDVKHELERNENVSFEQFASDVVRSRNLLNAVRIVEVNNIGKSIAEILMMIVGGLSKEIVSDTNEVVGKLLHRLAQSPVGIPNSELGLIHTTSKYVENNFCSIYQLQDPIEFQAIGGEKINLKRIVLLLGKFEMTGLENQIISSISTTVIESDSNIKTFEQGNQTEIRQTIGSKFVQILKSEG</sequence>
<dbReference type="InterPro" id="IPR036095">
    <property type="entry name" value="PTS_EIIB-like_sf"/>
</dbReference>
<evidence type="ECO:0000259" key="4">
    <source>
        <dbReference type="PROSITE" id="PS51094"/>
    </source>
</evidence>
<dbReference type="PROSITE" id="PS51094">
    <property type="entry name" value="PTS_EIIA_TYPE_2"/>
    <property type="match status" value="1"/>
</dbReference>
<organism evidence="6 7">
    <name type="scientific">Pediococcus claussenii (strain ATCC BAA-344 / DSM 14800 / JCM 18046 / KCTC 3811 / LMG 21948 / P06)</name>
    <dbReference type="NCBI Taxonomy" id="701521"/>
    <lineage>
        <taxon>Bacteria</taxon>
        <taxon>Bacillati</taxon>
        <taxon>Bacillota</taxon>
        <taxon>Bacilli</taxon>
        <taxon>Lactobacillales</taxon>
        <taxon>Lactobacillaceae</taxon>
        <taxon>Pediococcus</taxon>
    </lineage>
</organism>
<feature type="domain" description="PTS EIIA type-2" evidence="4">
    <location>
        <begin position="528"/>
        <end position="675"/>
    </location>
</feature>
<keyword evidence="2" id="KW-0805">Transcription regulation</keyword>
<keyword evidence="3" id="KW-0804">Transcription</keyword>
<dbReference type="PROSITE" id="PS51099">
    <property type="entry name" value="PTS_EIIB_TYPE_2"/>
    <property type="match status" value="1"/>
</dbReference>
<reference evidence="6 7" key="1">
    <citation type="journal article" date="2012" name="J. Bacteriol.">
        <title>Complete Genome Sequence of the Beer Spoilage Organism Pediococcus claussenii ATCC BAA-344T.</title>
        <authorList>
            <person name="Pittet V."/>
            <person name="Abegunde T."/>
            <person name="Marfleet T."/>
            <person name="Haakensen M."/>
            <person name="Morrow K."/>
            <person name="Jayaprakash T."/>
            <person name="Schroeder K."/>
            <person name="Trost B."/>
            <person name="Byrns S."/>
            <person name="Bergsveinson J."/>
            <person name="Kusalik A."/>
            <person name="Ziola B."/>
        </authorList>
    </citation>
    <scope>NUCLEOTIDE SEQUENCE [LARGE SCALE GENOMIC DNA]</scope>
    <source>
        <strain evidence="6 7">ATCC BAA-344</strain>
    </source>
</reference>
<dbReference type="InterPro" id="IPR036388">
    <property type="entry name" value="WH-like_DNA-bd_sf"/>
</dbReference>
<dbReference type="RefSeq" id="WP_014214959.1">
    <property type="nucleotide sequence ID" value="NC_016605.1"/>
</dbReference>
<accession>G8PBL2</accession>
<dbReference type="GO" id="GO:0008982">
    <property type="term" value="F:protein-N(PI)-phosphohistidine-sugar phosphotransferase activity"/>
    <property type="evidence" value="ECO:0007669"/>
    <property type="project" value="InterPro"/>
</dbReference>
<proteinExistence type="predicted"/>
<dbReference type="Gene3D" id="3.40.50.2300">
    <property type="match status" value="1"/>
</dbReference>
<dbReference type="PANTHER" id="PTHR30185:SF18">
    <property type="entry name" value="TRANSCRIPTIONAL REGULATOR MTLR"/>
    <property type="match status" value="1"/>
</dbReference>
<evidence type="ECO:0000256" key="3">
    <source>
        <dbReference type="ARBA" id="ARBA00023163"/>
    </source>
</evidence>
<dbReference type="AlphaFoldDB" id="G8PBL2"/>
<feature type="domain" description="PTS EIIB type-2" evidence="5">
    <location>
        <begin position="412"/>
        <end position="501"/>
    </location>
</feature>
<dbReference type="SUPFAM" id="SSF55804">
    <property type="entry name" value="Phoshotransferase/anion transport protein"/>
    <property type="match status" value="1"/>
</dbReference>
<dbReference type="Gene3D" id="3.40.930.10">
    <property type="entry name" value="Mannitol-specific EII, Chain A"/>
    <property type="match status" value="1"/>
</dbReference>
<dbReference type="Pfam" id="PF00359">
    <property type="entry name" value="PTS_EIIA_2"/>
    <property type="match status" value="1"/>
</dbReference>
<dbReference type="KEGG" id="pce:PECL_458"/>
<dbReference type="GO" id="GO:0009401">
    <property type="term" value="P:phosphoenolpyruvate-dependent sugar phosphotransferase system"/>
    <property type="evidence" value="ECO:0007669"/>
    <property type="project" value="InterPro"/>
</dbReference>
<dbReference type="Gene3D" id="1.10.10.10">
    <property type="entry name" value="Winged helix-like DNA-binding domain superfamily/Winged helix DNA-binding domain"/>
    <property type="match status" value="1"/>
</dbReference>
<evidence type="ECO:0000256" key="2">
    <source>
        <dbReference type="ARBA" id="ARBA00023015"/>
    </source>
</evidence>
<dbReference type="STRING" id="701521.PECL_458"/>
<dbReference type="InterPro" id="IPR013011">
    <property type="entry name" value="PTS_EIIB_2"/>
</dbReference>
<dbReference type="InterPro" id="IPR016152">
    <property type="entry name" value="PTrfase/Anion_transptr"/>
</dbReference>
<gene>
    <name evidence="6" type="ordered locus">PECL_458</name>
</gene>
<dbReference type="CDD" id="cd05568">
    <property type="entry name" value="PTS_IIB_bgl_like"/>
    <property type="match status" value="1"/>
</dbReference>
<dbReference type="PANTHER" id="PTHR30185">
    <property type="entry name" value="CRYPTIC BETA-GLUCOSIDE BGL OPERON ANTITERMINATOR"/>
    <property type="match status" value="1"/>
</dbReference>
<dbReference type="InterPro" id="IPR002178">
    <property type="entry name" value="PTS_EIIA_type-2_dom"/>
</dbReference>